<proteinExistence type="predicted"/>
<feature type="transmembrane region" description="Helical" evidence="1">
    <location>
        <begin position="79"/>
        <end position="102"/>
    </location>
</feature>
<gene>
    <name evidence="2" type="ORF">CDAR_302281</name>
</gene>
<name>A0AAV4VP55_9ARAC</name>
<keyword evidence="1" id="KW-0812">Transmembrane</keyword>
<reference evidence="2 3" key="1">
    <citation type="submission" date="2021-06" db="EMBL/GenBank/DDBJ databases">
        <title>Caerostris darwini draft genome.</title>
        <authorList>
            <person name="Kono N."/>
            <person name="Arakawa K."/>
        </authorList>
    </citation>
    <scope>NUCLEOTIDE SEQUENCE [LARGE SCALE GENOMIC DNA]</scope>
</reference>
<accession>A0AAV4VP55</accession>
<keyword evidence="1" id="KW-1133">Transmembrane helix</keyword>
<protein>
    <submittedName>
        <fullName evidence="2">Uncharacterized protein</fullName>
    </submittedName>
</protein>
<evidence type="ECO:0000313" key="2">
    <source>
        <dbReference type="EMBL" id="GIY72142.1"/>
    </source>
</evidence>
<dbReference type="EMBL" id="BPLQ01013446">
    <property type="protein sequence ID" value="GIY72142.1"/>
    <property type="molecule type" value="Genomic_DNA"/>
</dbReference>
<evidence type="ECO:0000313" key="3">
    <source>
        <dbReference type="Proteomes" id="UP001054837"/>
    </source>
</evidence>
<dbReference type="Proteomes" id="UP001054837">
    <property type="component" value="Unassembled WGS sequence"/>
</dbReference>
<sequence>MAKKFAISPIELAMRSQSTWQRLRLLKLRSTNPIKNAKIISDSRSVLVALDNPSNKSHHIKHLKSIIQKSIILGCLGRIPLVCWVGVAAATLIICFVCWTIYPSNYQYQQKDAANALLCKVISNVIMF</sequence>
<comment type="caution">
    <text evidence="2">The sequence shown here is derived from an EMBL/GenBank/DDBJ whole genome shotgun (WGS) entry which is preliminary data.</text>
</comment>
<dbReference type="AlphaFoldDB" id="A0AAV4VP55"/>
<organism evidence="2 3">
    <name type="scientific">Caerostris darwini</name>
    <dbReference type="NCBI Taxonomy" id="1538125"/>
    <lineage>
        <taxon>Eukaryota</taxon>
        <taxon>Metazoa</taxon>
        <taxon>Ecdysozoa</taxon>
        <taxon>Arthropoda</taxon>
        <taxon>Chelicerata</taxon>
        <taxon>Arachnida</taxon>
        <taxon>Araneae</taxon>
        <taxon>Araneomorphae</taxon>
        <taxon>Entelegynae</taxon>
        <taxon>Araneoidea</taxon>
        <taxon>Araneidae</taxon>
        <taxon>Caerostris</taxon>
    </lineage>
</organism>
<keyword evidence="1" id="KW-0472">Membrane</keyword>
<evidence type="ECO:0000256" key="1">
    <source>
        <dbReference type="SAM" id="Phobius"/>
    </source>
</evidence>
<keyword evidence="3" id="KW-1185">Reference proteome</keyword>